<evidence type="ECO:0000313" key="1">
    <source>
        <dbReference type="EMBL" id="OHA00041.1"/>
    </source>
</evidence>
<dbReference type="STRING" id="1802270.A3C07_04150"/>
<sequence length="116" mass="12722">MTLVVVGIIAVPLSLLLMRHVQSTFQSNDYTMATGLGRYEMEKVKKMPYANITIGTTTVNNYLGYNYTVDRIVALVPGGTPPETMKQVTVTVKRSGSPTVLVSFVTYIAQNVLYGL</sequence>
<dbReference type="Proteomes" id="UP000179023">
    <property type="component" value="Unassembled WGS sequence"/>
</dbReference>
<protein>
    <submittedName>
        <fullName evidence="1">Uncharacterized protein</fullName>
    </submittedName>
</protein>
<dbReference type="AlphaFoldDB" id="A0A1G2KNJ8"/>
<proteinExistence type="predicted"/>
<name>A0A1G2KNJ8_9BACT</name>
<gene>
    <name evidence="1" type="ORF">A3C07_04150</name>
</gene>
<organism evidence="1 2">
    <name type="scientific">Candidatus Sungbacteria bacterium RIFCSPHIGHO2_02_FULL_47_11</name>
    <dbReference type="NCBI Taxonomy" id="1802270"/>
    <lineage>
        <taxon>Bacteria</taxon>
        <taxon>Candidatus Sungiibacteriota</taxon>
    </lineage>
</organism>
<reference evidence="1 2" key="1">
    <citation type="journal article" date="2016" name="Nat. Commun.">
        <title>Thousands of microbial genomes shed light on interconnected biogeochemical processes in an aquifer system.</title>
        <authorList>
            <person name="Anantharaman K."/>
            <person name="Brown C.T."/>
            <person name="Hug L.A."/>
            <person name="Sharon I."/>
            <person name="Castelle C.J."/>
            <person name="Probst A.J."/>
            <person name="Thomas B.C."/>
            <person name="Singh A."/>
            <person name="Wilkins M.J."/>
            <person name="Karaoz U."/>
            <person name="Brodie E.L."/>
            <person name="Williams K.H."/>
            <person name="Hubbard S.S."/>
            <person name="Banfield J.F."/>
        </authorList>
    </citation>
    <scope>NUCLEOTIDE SEQUENCE [LARGE SCALE GENOMIC DNA]</scope>
</reference>
<comment type="caution">
    <text evidence="1">The sequence shown here is derived from an EMBL/GenBank/DDBJ whole genome shotgun (WGS) entry which is preliminary data.</text>
</comment>
<evidence type="ECO:0000313" key="2">
    <source>
        <dbReference type="Proteomes" id="UP000179023"/>
    </source>
</evidence>
<dbReference type="EMBL" id="MHQI01000029">
    <property type="protein sequence ID" value="OHA00041.1"/>
    <property type="molecule type" value="Genomic_DNA"/>
</dbReference>
<accession>A0A1G2KNJ8</accession>